<evidence type="ECO:0000256" key="3">
    <source>
        <dbReference type="ARBA" id="ARBA00022553"/>
    </source>
</evidence>
<evidence type="ECO:0000256" key="7">
    <source>
        <dbReference type="ARBA" id="ARBA00022840"/>
    </source>
</evidence>
<evidence type="ECO:0000313" key="12">
    <source>
        <dbReference type="EMBL" id="RZS93074.1"/>
    </source>
</evidence>
<evidence type="ECO:0000259" key="11">
    <source>
        <dbReference type="PROSITE" id="PS50109"/>
    </source>
</evidence>
<dbReference type="CDD" id="cd16917">
    <property type="entry name" value="HATPase_UhpB-NarQ-NarX-like"/>
    <property type="match status" value="1"/>
</dbReference>
<dbReference type="PROSITE" id="PS50109">
    <property type="entry name" value="HIS_KIN"/>
    <property type="match status" value="1"/>
</dbReference>
<keyword evidence="5" id="KW-0547">Nucleotide-binding</keyword>
<dbReference type="InterPro" id="IPR003594">
    <property type="entry name" value="HATPase_dom"/>
</dbReference>
<dbReference type="InterPro" id="IPR019734">
    <property type="entry name" value="TPR_rpt"/>
</dbReference>
<keyword evidence="13" id="KW-1185">Reference proteome</keyword>
<evidence type="ECO:0000256" key="1">
    <source>
        <dbReference type="ARBA" id="ARBA00000085"/>
    </source>
</evidence>
<dbReference type="Pfam" id="PF02518">
    <property type="entry name" value="HATPase_c"/>
    <property type="match status" value="1"/>
</dbReference>
<dbReference type="InterPro" id="IPR011712">
    <property type="entry name" value="Sig_transdc_His_kin_sub3_dim/P"/>
</dbReference>
<evidence type="ECO:0000256" key="8">
    <source>
        <dbReference type="ARBA" id="ARBA00023012"/>
    </source>
</evidence>
<dbReference type="PANTHER" id="PTHR24421">
    <property type="entry name" value="NITRATE/NITRITE SENSOR PROTEIN NARX-RELATED"/>
    <property type="match status" value="1"/>
</dbReference>
<dbReference type="Pfam" id="PF13374">
    <property type="entry name" value="TPR_10"/>
    <property type="match status" value="1"/>
</dbReference>
<feature type="transmembrane region" description="Helical" evidence="10">
    <location>
        <begin position="21"/>
        <end position="40"/>
    </location>
</feature>
<evidence type="ECO:0000256" key="5">
    <source>
        <dbReference type="ARBA" id="ARBA00022741"/>
    </source>
</evidence>
<dbReference type="InterPro" id="IPR005467">
    <property type="entry name" value="His_kinase_dom"/>
</dbReference>
<sequence>MGAKNYLLLSTGERNFYSMNILLRKTILISLLCFKTLLYAQTYGEMSLKRTDKLNTQKAELLQLEKAYTYLDTSEDAKAYNISHRILKNSVYESSRIAANIVLGVYFNDKNIADSALFYGNRSLALLEPKTDTLAMLKKTEVYNIIANAYGDKSLLEKSKKWHLRGIELSKKYHDKAEYYRKLNNLASVYMRQQDFNFALQLLEECLAYDKDPEFIFSCYINLASIYSYKNDYEKSLIYLKKTLSFFRNAKELRKKVIILQNIGVQYHLLKQPDSAKQYYIRAYKLGKEKQYHRPTLDAINNLALLNKDNKNYAEATAAYEKALLMCEELGYLDKQITIYQELKNIAEIQANYKASLAYFEKEIAIKDSIQKLQRDKEIQELEVKFKTAQKEKEIEFLQIENKNKQLTVANQTEAIKNLKLQQELEKKNNEIAQKENQNKILAFQRVSEQRESQINLLKKDQQLKQASIIREKGIKNTILYSFLIIMIPIIGLLVMYYQKLQTQHKLNAQQEEINTQRIKSIIKDQELEIIKASVEGQDMERKRIAQELHDSIGGNLAAIKLQLSHFVKEEQSLQDINLQIDDTYQQVRNISHTLIPKKFRNNDFCDIIEEYLIKIGNASNLETNFQAYPRKAINQLTEQIQIEVFKIVQELLTNTIKHAQAKTVDVQLNYRDEQLNLIFEDDGIGFDPETINQGLGLLSIKNRLSSIHGTLQMDSSKGRGSLINIDINTTKSIVHEKV</sequence>
<dbReference type="Pfam" id="PF07730">
    <property type="entry name" value="HisKA_3"/>
    <property type="match status" value="1"/>
</dbReference>
<dbReference type="Gene3D" id="1.20.5.1930">
    <property type="match status" value="1"/>
</dbReference>
<reference evidence="12 13" key="1">
    <citation type="submission" date="2019-02" db="EMBL/GenBank/DDBJ databases">
        <title>Genomic Encyclopedia of Type Strains, Phase IV (KMG-IV): sequencing the most valuable type-strain genomes for metagenomic binning, comparative biology and taxonomic classification.</title>
        <authorList>
            <person name="Goeker M."/>
        </authorList>
    </citation>
    <scope>NUCLEOTIDE SEQUENCE [LARGE SCALE GENOMIC DNA]</scope>
    <source>
        <strain evidence="12 13">DSM 17196</strain>
    </source>
</reference>
<dbReference type="Pfam" id="PF13424">
    <property type="entry name" value="TPR_12"/>
    <property type="match status" value="1"/>
</dbReference>
<dbReference type="AlphaFoldDB" id="A0A4Q7P099"/>
<feature type="domain" description="Histidine kinase" evidence="11">
    <location>
        <begin position="544"/>
        <end position="732"/>
    </location>
</feature>
<dbReference type="InterPro" id="IPR050482">
    <property type="entry name" value="Sensor_HK_TwoCompSys"/>
</dbReference>
<gene>
    <name evidence="12" type="ORF">EV197_1638</name>
</gene>
<evidence type="ECO:0000256" key="9">
    <source>
        <dbReference type="SAM" id="Coils"/>
    </source>
</evidence>
<evidence type="ECO:0000256" key="4">
    <source>
        <dbReference type="ARBA" id="ARBA00022679"/>
    </source>
</evidence>
<evidence type="ECO:0000313" key="13">
    <source>
        <dbReference type="Proteomes" id="UP000292262"/>
    </source>
</evidence>
<dbReference type="EC" id="2.7.13.3" evidence="2"/>
<dbReference type="Gene3D" id="3.30.565.10">
    <property type="entry name" value="Histidine kinase-like ATPase, C-terminal domain"/>
    <property type="match status" value="1"/>
</dbReference>
<keyword evidence="4" id="KW-0808">Transferase</keyword>
<dbReference type="OrthoDB" id="9778366at2"/>
<dbReference type="GO" id="GO:0046983">
    <property type="term" value="F:protein dimerization activity"/>
    <property type="evidence" value="ECO:0007669"/>
    <property type="project" value="InterPro"/>
</dbReference>
<dbReference type="GO" id="GO:0016020">
    <property type="term" value="C:membrane"/>
    <property type="evidence" value="ECO:0007669"/>
    <property type="project" value="InterPro"/>
</dbReference>
<feature type="coiled-coil region" evidence="9">
    <location>
        <begin position="370"/>
        <end position="445"/>
    </location>
</feature>
<keyword evidence="9" id="KW-0175">Coiled coil</keyword>
<evidence type="ECO:0000256" key="2">
    <source>
        <dbReference type="ARBA" id="ARBA00012438"/>
    </source>
</evidence>
<dbReference type="PANTHER" id="PTHR24421:SF10">
    <property type="entry name" value="NITRATE_NITRITE SENSOR PROTEIN NARQ"/>
    <property type="match status" value="1"/>
</dbReference>
<dbReference type="SUPFAM" id="SSF55874">
    <property type="entry name" value="ATPase domain of HSP90 chaperone/DNA topoisomerase II/histidine kinase"/>
    <property type="match status" value="1"/>
</dbReference>
<dbReference type="InterPro" id="IPR011990">
    <property type="entry name" value="TPR-like_helical_dom_sf"/>
</dbReference>
<dbReference type="SMART" id="SM00028">
    <property type="entry name" value="TPR"/>
    <property type="match status" value="6"/>
</dbReference>
<keyword evidence="10" id="KW-1133">Transmembrane helix</keyword>
<keyword evidence="10" id="KW-0812">Transmembrane</keyword>
<accession>A0A4Q7P099</accession>
<keyword evidence="6 12" id="KW-0418">Kinase</keyword>
<dbReference type="SUPFAM" id="SSF48452">
    <property type="entry name" value="TPR-like"/>
    <property type="match status" value="2"/>
</dbReference>
<keyword evidence="8" id="KW-0902">Two-component regulatory system</keyword>
<dbReference type="Gene3D" id="1.25.40.10">
    <property type="entry name" value="Tetratricopeptide repeat domain"/>
    <property type="match status" value="2"/>
</dbReference>
<name>A0A4Q7P099_9FLAO</name>
<evidence type="ECO:0000256" key="6">
    <source>
        <dbReference type="ARBA" id="ARBA00022777"/>
    </source>
</evidence>
<dbReference type="EMBL" id="SGXE01000002">
    <property type="protein sequence ID" value="RZS93074.1"/>
    <property type="molecule type" value="Genomic_DNA"/>
</dbReference>
<dbReference type="InterPro" id="IPR036890">
    <property type="entry name" value="HATPase_C_sf"/>
</dbReference>
<protein>
    <recommendedName>
        <fullName evidence="2">histidine kinase</fullName>
        <ecNumber evidence="2">2.7.13.3</ecNumber>
    </recommendedName>
</protein>
<dbReference type="SMART" id="SM00387">
    <property type="entry name" value="HATPase_c"/>
    <property type="match status" value="1"/>
</dbReference>
<organism evidence="12 13">
    <name type="scientific">Aquimarina brevivitae</name>
    <dbReference type="NCBI Taxonomy" id="323412"/>
    <lineage>
        <taxon>Bacteria</taxon>
        <taxon>Pseudomonadati</taxon>
        <taxon>Bacteroidota</taxon>
        <taxon>Flavobacteriia</taxon>
        <taxon>Flavobacteriales</taxon>
        <taxon>Flavobacteriaceae</taxon>
        <taxon>Aquimarina</taxon>
    </lineage>
</organism>
<keyword evidence="7" id="KW-0067">ATP-binding</keyword>
<comment type="catalytic activity">
    <reaction evidence="1">
        <text>ATP + protein L-histidine = ADP + protein N-phospho-L-histidine.</text>
        <dbReference type="EC" id="2.7.13.3"/>
    </reaction>
</comment>
<feature type="transmembrane region" description="Helical" evidence="10">
    <location>
        <begin position="479"/>
        <end position="498"/>
    </location>
</feature>
<evidence type="ECO:0000256" key="10">
    <source>
        <dbReference type="SAM" id="Phobius"/>
    </source>
</evidence>
<dbReference type="GO" id="GO:0000155">
    <property type="term" value="F:phosphorelay sensor kinase activity"/>
    <property type="evidence" value="ECO:0007669"/>
    <property type="project" value="InterPro"/>
</dbReference>
<dbReference type="Proteomes" id="UP000292262">
    <property type="component" value="Unassembled WGS sequence"/>
</dbReference>
<dbReference type="GO" id="GO:0005524">
    <property type="term" value="F:ATP binding"/>
    <property type="evidence" value="ECO:0007669"/>
    <property type="project" value="UniProtKB-KW"/>
</dbReference>
<comment type="caution">
    <text evidence="12">The sequence shown here is derived from an EMBL/GenBank/DDBJ whole genome shotgun (WGS) entry which is preliminary data.</text>
</comment>
<proteinExistence type="predicted"/>
<keyword evidence="3" id="KW-0597">Phosphoprotein</keyword>
<keyword evidence="10" id="KW-0472">Membrane</keyword>